<accession>A0ABS8DMN3</accession>
<dbReference type="InterPro" id="IPR008259">
    <property type="entry name" value="FMN_hydac_DH_AS"/>
</dbReference>
<dbReference type="Pfam" id="PF01070">
    <property type="entry name" value="FMN_dh"/>
    <property type="match status" value="1"/>
</dbReference>
<sequence>MGVYTIGSGVNQLAKIHNLQDFEHAARKHLPRPLFGYIVNSAEEGHTHAANRSAFDAYGLMPRAMVDVSSIALETELLGTHYQAPFGIAPMGISALSAYRGDIVQARAAAAEGLPMILSGSSLISLEEVHRVGETDWFQAYLPGTLEEIEALLARVEKAGYRHLVITVDYAVPPNSDNNRKSGFSSPLRPSLRLAFDGIMRPRWLFGTFLRTLYRHGMPHFENNYATRGIAVLSKNVSRDFSGRRHLQWEYLERVRALWPGKLIVKGILNPADAKRVEALGGDAVIVSNHGGRQLDYSPAALEALPAVVEAVEHIPVMIDSGFRRGTDVIKALALGARFVFIGRPMNYAAAVAGEAGVRHALRLLREEVERDMALLGVTDIHHLGREHLIERRAPAPR</sequence>
<comment type="caution">
    <text evidence="5">The sequence shown here is derived from an EMBL/GenBank/DDBJ whole genome shotgun (WGS) entry which is preliminary data.</text>
</comment>
<dbReference type="EMBL" id="WHVL01000001">
    <property type="protein sequence ID" value="MCB8887575.1"/>
    <property type="molecule type" value="Genomic_DNA"/>
</dbReference>
<dbReference type="Gene3D" id="3.20.20.70">
    <property type="entry name" value="Aldolase class I"/>
    <property type="match status" value="1"/>
</dbReference>
<protein>
    <submittedName>
        <fullName evidence="5">Alpha-hydroxy-acid oxidizing protein</fullName>
    </submittedName>
</protein>
<evidence type="ECO:0000259" key="4">
    <source>
        <dbReference type="PROSITE" id="PS51349"/>
    </source>
</evidence>
<dbReference type="PROSITE" id="PS51349">
    <property type="entry name" value="FMN_HYDROXY_ACID_DH_2"/>
    <property type="match status" value="1"/>
</dbReference>
<dbReference type="CDD" id="cd02809">
    <property type="entry name" value="alpha_hydroxyacid_oxid_FMN"/>
    <property type="match status" value="1"/>
</dbReference>
<proteinExistence type="inferred from homology"/>
<keyword evidence="6" id="KW-1185">Reference proteome</keyword>
<dbReference type="InterPro" id="IPR013785">
    <property type="entry name" value="Aldolase_TIM"/>
</dbReference>
<reference evidence="5 6" key="1">
    <citation type="journal article" date="2021" name="Sci. Rep.">
        <title>Genome analysis of a halophilic bacterium Halomonas malpeensis YU-PRIM-29(T) reveals its exopolysaccharide and pigment producing capabilities.</title>
        <authorList>
            <person name="Athmika"/>
            <person name="Ghate S.D."/>
            <person name="Arun A.B."/>
            <person name="Rao S.S."/>
            <person name="Kumar S.T.A."/>
            <person name="Kandiyil M.K."/>
            <person name="Saptami K."/>
            <person name="Rekha P.D."/>
        </authorList>
    </citation>
    <scope>NUCLEOTIDE SEQUENCE [LARGE SCALE GENOMIC DNA]</scope>
    <source>
        <strain evidence="6">prim 29</strain>
    </source>
</reference>
<comment type="similarity">
    <text evidence="3">Belongs to the FMN-dependent alpha-hydroxy acid dehydrogenase family.</text>
</comment>
<dbReference type="PANTHER" id="PTHR10578">
    <property type="entry name" value="S -2-HYDROXY-ACID OXIDASE-RELATED"/>
    <property type="match status" value="1"/>
</dbReference>
<feature type="domain" description="FMN hydroxy acid dehydrogenase" evidence="4">
    <location>
        <begin position="11"/>
        <end position="394"/>
    </location>
</feature>
<name>A0ABS8DMN3_9GAMM</name>
<dbReference type="PANTHER" id="PTHR10578:SF143">
    <property type="entry name" value="FMN-DEPENDENT ALPHA-HYDROXY ACID DEHYDROGENASE PB1A11.03"/>
    <property type="match status" value="1"/>
</dbReference>
<dbReference type="PROSITE" id="PS00557">
    <property type="entry name" value="FMN_HYDROXY_ACID_DH_1"/>
    <property type="match status" value="1"/>
</dbReference>
<dbReference type="PIRSF" id="PIRSF000138">
    <property type="entry name" value="Al-hdrx_acd_dh"/>
    <property type="match status" value="1"/>
</dbReference>
<evidence type="ECO:0000313" key="5">
    <source>
        <dbReference type="EMBL" id="MCB8887575.1"/>
    </source>
</evidence>
<organism evidence="5 6">
    <name type="scientific">Vreelandella malpeensis</name>
    <dbReference type="NCBI Taxonomy" id="1172368"/>
    <lineage>
        <taxon>Bacteria</taxon>
        <taxon>Pseudomonadati</taxon>
        <taxon>Pseudomonadota</taxon>
        <taxon>Gammaproteobacteria</taxon>
        <taxon>Oceanospirillales</taxon>
        <taxon>Halomonadaceae</taxon>
        <taxon>Vreelandella</taxon>
    </lineage>
</organism>
<gene>
    <name evidence="5" type="ORF">GEV37_00325</name>
</gene>
<evidence type="ECO:0000256" key="1">
    <source>
        <dbReference type="ARBA" id="ARBA00001917"/>
    </source>
</evidence>
<dbReference type="Proteomes" id="UP001319882">
    <property type="component" value="Unassembled WGS sequence"/>
</dbReference>
<dbReference type="InterPro" id="IPR037396">
    <property type="entry name" value="FMN_HAD"/>
</dbReference>
<evidence type="ECO:0000256" key="2">
    <source>
        <dbReference type="ARBA" id="ARBA00023002"/>
    </source>
</evidence>
<dbReference type="SUPFAM" id="SSF51395">
    <property type="entry name" value="FMN-linked oxidoreductases"/>
    <property type="match status" value="1"/>
</dbReference>
<dbReference type="InterPro" id="IPR012133">
    <property type="entry name" value="Alpha-hydoxy_acid_DH_FMN"/>
</dbReference>
<evidence type="ECO:0000313" key="6">
    <source>
        <dbReference type="Proteomes" id="UP001319882"/>
    </source>
</evidence>
<evidence type="ECO:0000256" key="3">
    <source>
        <dbReference type="ARBA" id="ARBA00024042"/>
    </source>
</evidence>
<dbReference type="InterPro" id="IPR000262">
    <property type="entry name" value="FMN-dep_DH"/>
</dbReference>
<keyword evidence="2" id="KW-0560">Oxidoreductase</keyword>
<comment type="cofactor">
    <cofactor evidence="1">
        <name>FMN</name>
        <dbReference type="ChEBI" id="CHEBI:58210"/>
    </cofactor>
</comment>